<dbReference type="AlphaFoldDB" id="A0A6J6SZC9"/>
<dbReference type="Pfam" id="PF00814">
    <property type="entry name" value="TsaD"/>
    <property type="match status" value="1"/>
</dbReference>
<dbReference type="EMBL" id="CAESGF010000029">
    <property type="protein sequence ID" value="CAB4365353.1"/>
    <property type="molecule type" value="Genomic_DNA"/>
</dbReference>
<sequence>MLILGIETATQQVSVAIGGHEGVLAMFEVSRGRRHAETLVPAIEFVCRQADVQIAEFGAIAVDIGPGLFTGMRVGLAAGKAIAQALRVPMIGISSLDLLSFPLRHADRTIAAVIDARKGEVFYAFYRPVPGGVQRVTEPCVGSVDDLVADLIARGQNVVCVGDGALRYRDDIASGVNCDFAEQFVSYPSAAPLVQLAHARALREDWVNPWEIQPMYLRAPDAQINWSTREGSA</sequence>
<gene>
    <name evidence="3" type="ORF">UFOPK2656_02827</name>
    <name evidence="4" type="ORF">UFOPK3267_02909</name>
    <name evidence="5" type="ORF">UFOPK3651_03030</name>
    <name evidence="6" type="ORF">UFOPK3931_01855</name>
    <name evidence="2" type="ORF">UFOPK4189_03099</name>
</gene>
<dbReference type="PANTHER" id="PTHR11735">
    <property type="entry name" value="TRNA N6-ADENOSINE THREONYLCARBAMOYLTRANSFERASE"/>
    <property type="match status" value="1"/>
</dbReference>
<dbReference type="EMBL" id="CAFBOL010000050">
    <property type="protein sequence ID" value="CAB4996827.1"/>
    <property type="molecule type" value="Genomic_DNA"/>
</dbReference>
<accession>A0A6J6SZC9</accession>
<feature type="domain" description="Gcp-like" evidence="1">
    <location>
        <begin position="33"/>
        <end position="226"/>
    </location>
</feature>
<dbReference type="EMBL" id="CAEZYF010000024">
    <property type="protein sequence ID" value="CAB4740063.1"/>
    <property type="molecule type" value="Genomic_DNA"/>
</dbReference>
<protein>
    <submittedName>
        <fullName evidence="3">Unannotated protein</fullName>
    </submittedName>
</protein>
<proteinExistence type="predicted"/>
<evidence type="ECO:0000259" key="1">
    <source>
        <dbReference type="Pfam" id="PF00814"/>
    </source>
</evidence>
<dbReference type="EMBL" id="CAFBMT010000027">
    <property type="protein sequence ID" value="CAB4953709.1"/>
    <property type="molecule type" value="Genomic_DNA"/>
</dbReference>
<evidence type="ECO:0000313" key="4">
    <source>
        <dbReference type="EMBL" id="CAB4853378.1"/>
    </source>
</evidence>
<evidence type="ECO:0000313" key="2">
    <source>
        <dbReference type="EMBL" id="CAB4365353.1"/>
    </source>
</evidence>
<dbReference type="InterPro" id="IPR043129">
    <property type="entry name" value="ATPase_NBD"/>
</dbReference>
<dbReference type="CDD" id="cd24032">
    <property type="entry name" value="ASKHA_NBD_TsaB"/>
    <property type="match status" value="1"/>
</dbReference>
<evidence type="ECO:0000313" key="3">
    <source>
        <dbReference type="EMBL" id="CAB4740063.1"/>
    </source>
</evidence>
<dbReference type="PANTHER" id="PTHR11735:SF11">
    <property type="entry name" value="TRNA THREONYLCARBAMOYLADENOSINE BIOSYNTHESIS PROTEIN TSAB"/>
    <property type="match status" value="1"/>
</dbReference>
<dbReference type="EMBL" id="CAFBIY010000247">
    <property type="protein sequence ID" value="CAB4853378.1"/>
    <property type="molecule type" value="Genomic_DNA"/>
</dbReference>
<dbReference type="Gene3D" id="3.30.420.40">
    <property type="match status" value="2"/>
</dbReference>
<name>A0A6J6SZC9_9ZZZZ</name>
<reference evidence="3" key="1">
    <citation type="submission" date="2020-05" db="EMBL/GenBank/DDBJ databases">
        <authorList>
            <person name="Chiriac C."/>
            <person name="Salcher M."/>
            <person name="Ghai R."/>
            <person name="Kavagutti S V."/>
        </authorList>
    </citation>
    <scope>NUCLEOTIDE SEQUENCE</scope>
</reference>
<evidence type="ECO:0000313" key="6">
    <source>
        <dbReference type="EMBL" id="CAB4996827.1"/>
    </source>
</evidence>
<organism evidence="3">
    <name type="scientific">freshwater metagenome</name>
    <dbReference type="NCBI Taxonomy" id="449393"/>
    <lineage>
        <taxon>unclassified sequences</taxon>
        <taxon>metagenomes</taxon>
        <taxon>ecological metagenomes</taxon>
    </lineage>
</organism>
<dbReference type="SUPFAM" id="SSF53067">
    <property type="entry name" value="Actin-like ATPase domain"/>
    <property type="match status" value="2"/>
</dbReference>
<dbReference type="GO" id="GO:0005829">
    <property type="term" value="C:cytosol"/>
    <property type="evidence" value="ECO:0007669"/>
    <property type="project" value="TreeGrafter"/>
</dbReference>
<dbReference type="GO" id="GO:0002949">
    <property type="term" value="P:tRNA threonylcarbamoyladenosine modification"/>
    <property type="evidence" value="ECO:0007669"/>
    <property type="project" value="InterPro"/>
</dbReference>
<evidence type="ECO:0000313" key="5">
    <source>
        <dbReference type="EMBL" id="CAB4953709.1"/>
    </source>
</evidence>
<dbReference type="InterPro" id="IPR022496">
    <property type="entry name" value="T6A_TsaB"/>
</dbReference>
<dbReference type="InterPro" id="IPR000905">
    <property type="entry name" value="Gcp-like_dom"/>
</dbReference>
<dbReference type="NCBIfam" id="TIGR03725">
    <property type="entry name" value="T6A_YeaZ"/>
    <property type="match status" value="1"/>
</dbReference>